<dbReference type="Proteomes" id="UP000510647">
    <property type="component" value="Chromosome 8"/>
</dbReference>
<feature type="transmembrane region" description="Helical" evidence="7">
    <location>
        <begin position="113"/>
        <end position="134"/>
    </location>
</feature>
<feature type="transmembrane region" description="Helical" evidence="7">
    <location>
        <begin position="590"/>
        <end position="608"/>
    </location>
</feature>
<feature type="domain" description="Major facilitator superfamily (MFS) profile" evidence="8">
    <location>
        <begin position="111"/>
        <end position="612"/>
    </location>
</feature>
<dbReference type="Gene3D" id="1.20.1720.10">
    <property type="entry name" value="Multidrug resistance protein D"/>
    <property type="match status" value="1"/>
</dbReference>
<feature type="transmembrane region" description="Helical" evidence="7">
    <location>
        <begin position="263"/>
        <end position="285"/>
    </location>
</feature>
<dbReference type="Gene3D" id="1.20.1250.20">
    <property type="entry name" value="MFS general substrate transporter like domains"/>
    <property type="match status" value="1"/>
</dbReference>
<dbReference type="AlphaFoldDB" id="A0A7H9HYB5"/>
<keyword evidence="10" id="KW-1185">Reference proteome</keyword>
<dbReference type="GO" id="GO:0000329">
    <property type="term" value="C:fungal-type vacuole membrane"/>
    <property type="evidence" value="ECO:0007669"/>
    <property type="project" value="TreeGrafter"/>
</dbReference>
<organism evidence="9 10">
    <name type="scientific">Torulaspora globosa</name>
    <dbReference type="NCBI Taxonomy" id="48254"/>
    <lineage>
        <taxon>Eukaryota</taxon>
        <taxon>Fungi</taxon>
        <taxon>Dikarya</taxon>
        <taxon>Ascomycota</taxon>
        <taxon>Saccharomycotina</taxon>
        <taxon>Saccharomycetes</taxon>
        <taxon>Saccharomycetales</taxon>
        <taxon>Saccharomycetaceae</taxon>
        <taxon>Torulaspora</taxon>
    </lineage>
</organism>
<sequence>MGRKDKQRNKLRQFTKQKQWQKLKKSDEISSVKIEEAETDCLLPIRREILQDPSTEVPGFIAEEIAEQEQVYRENCEISYGYGTISRKDDEFGTPVSVVEEPLSKARLQVIMLSMYLGIFLAAIDNTIVSTTAAHVASEFKELPKVAWIATAYLLSSATFQPLYGKLSDIFGRRCLLIFTNVAFLIGCLMCGISRSFWWLVVSRFIAGIGGGGVTSMSSITITDIVPLSERALYQGTCNIFYGLGTACGGIVGGWFSDNWGGWRMAFLIQVPLSAISLLMIFLYLRLPMKADEHASGKSLRHKLMAIDWFGASALVIFLALFLMAASLGGKELAYTSKTFALLILLSLLALAVFVYAELKVASDPILPLRFLRNRSVLGSSLSNWFCMMSTMTTSYYLPIYFSGVLNMSPTDIGKRLTPNFFSVAFGSLGAGMYMKKTGKYYWFVLIFCTIAVLGQLQILLIDPQISTWRQFTLTIIPGFGSSVLITVALLSMIAAVPHCHQAATTSISYAFRSTGCVLGVALGGAIFRESLTKLTTRRVLAHLSDTHPRDELLKIIHKSSTSSEWVHNKAPRFIRPILIDCYNKACKNTFLFCLLCSLLALLSISIIEEKKLHSSLQRKDQDTTD</sequence>
<comment type="similarity">
    <text evidence="2">Belongs to the major facilitator superfamily.</text>
</comment>
<evidence type="ECO:0000259" key="8">
    <source>
        <dbReference type="PROSITE" id="PS50850"/>
    </source>
</evidence>
<dbReference type="OrthoDB" id="3437016at2759"/>
<dbReference type="EMBL" id="CP059274">
    <property type="protein sequence ID" value="QLQ82421.1"/>
    <property type="molecule type" value="Genomic_DNA"/>
</dbReference>
<keyword evidence="3" id="KW-0813">Transport</keyword>
<dbReference type="GO" id="GO:0015174">
    <property type="term" value="F:basic amino acid transmembrane transporter activity"/>
    <property type="evidence" value="ECO:0007669"/>
    <property type="project" value="TreeGrafter"/>
</dbReference>
<keyword evidence="4 7" id="KW-0812">Transmembrane</keyword>
<feature type="transmembrane region" description="Helical" evidence="7">
    <location>
        <begin position="240"/>
        <end position="257"/>
    </location>
</feature>
<dbReference type="InterPro" id="IPR011701">
    <property type="entry name" value="MFS"/>
</dbReference>
<feature type="transmembrane region" description="Helical" evidence="7">
    <location>
        <begin position="474"/>
        <end position="498"/>
    </location>
</feature>
<proteinExistence type="inferred from homology"/>
<keyword evidence="5 7" id="KW-1133">Transmembrane helix</keyword>
<feature type="transmembrane region" description="Helical" evidence="7">
    <location>
        <begin position="176"/>
        <end position="199"/>
    </location>
</feature>
<dbReference type="PANTHER" id="PTHR23501">
    <property type="entry name" value="MAJOR FACILITATOR SUPERFAMILY"/>
    <property type="match status" value="1"/>
</dbReference>
<protein>
    <recommendedName>
        <fullName evidence="8">Major facilitator superfamily (MFS) profile domain-containing protein</fullName>
    </recommendedName>
</protein>
<feature type="transmembrane region" description="Helical" evidence="7">
    <location>
        <begin position="306"/>
        <end position="328"/>
    </location>
</feature>
<dbReference type="GO" id="GO:0012505">
    <property type="term" value="C:endomembrane system"/>
    <property type="evidence" value="ECO:0007669"/>
    <property type="project" value="UniProtKB-SubCell"/>
</dbReference>
<evidence type="ECO:0000256" key="6">
    <source>
        <dbReference type="ARBA" id="ARBA00023136"/>
    </source>
</evidence>
<evidence type="ECO:0000256" key="3">
    <source>
        <dbReference type="ARBA" id="ARBA00022448"/>
    </source>
</evidence>
<dbReference type="InterPro" id="IPR036259">
    <property type="entry name" value="MFS_trans_sf"/>
</dbReference>
<dbReference type="SUPFAM" id="SSF103473">
    <property type="entry name" value="MFS general substrate transporter"/>
    <property type="match status" value="1"/>
</dbReference>
<keyword evidence="6 7" id="KW-0472">Membrane</keyword>
<feature type="transmembrane region" description="Helical" evidence="7">
    <location>
        <begin position="340"/>
        <end position="357"/>
    </location>
</feature>
<accession>A0A7H9HYB5</accession>
<name>A0A7H9HYB5_9SACH</name>
<comment type="subcellular location">
    <subcellularLocation>
        <location evidence="1">Endomembrane system</location>
        <topology evidence="1">Multi-pass membrane protein</topology>
    </subcellularLocation>
</comment>
<evidence type="ECO:0000256" key="7">
    <source>
        <dbReference type="SAM" id="Phobius"/>
    </source>
</evidence>
<feature type="transmembrane region" description="Helical" evidence="7">
    <location>
        <begin position="441"/>
        <end position="462"/>
    </location>
</feature>
<dbReference type="CDD" id="cd17502">
    <property type="entry name" value="MFS_Azr1_MDR_like"/>
    <property type="match status" value="1"/>
</dbReference>
<evidence type="ECO:0000256" key="4">
    <source>
        <dbReference type="ARBA" id="ARBA00022692"/>
    </source>
</evidence>
<evidence type="ECO:0000256" key="1">
    <source>
        <dbReference type="ARBA" id="ARBA00004127"/>
    </source>
</evidence>
<feature type="transmembrane region" description="Helical" evidence="7">
    <location>
        <begin position="377"/>
        <end position="397"/>
    </location>
</feature>
<evidence type="ECO:0000313" key="9">
    <source>
        <dbReference type="EMBL" id="QLQ82421.1"/>
    </source>
</evidence>
<dbReference type="PANTHER" id="PTHR23501:SF191">
    <property type="entry name" value="VACUOLAR BASIC AMINO ACID TRANSPORTER 4"/>
    <property type="match status" value="1"/>
</dbReference>
<dbReference type="PROSITE" id="PS50850">
    <property type="entry name" value="MFS"/>
    <property type="match status" value="1"/>
</dbReference>
<reference evidence="9 10" key="1">
    <citation type="submission" date="2020-06" db="EMBL/GenBank/DDBJ databases">
        <title>The yeast mating-type switching endonuclease HO is a domesticated member of an unorthodox homing genetic element family.</title>
        <authorList>
            <person name="Coughlan A.Y."/>
            <person name="Lombardi L."/>
            <person name="Braun-Galleani S."/>
            <person name="Martos A.R."/>
            <person name="Galeote V."/>
            <person name="Bigey F."/>
            <person name="Dequin S."/>
            <person name="Byrne K.P."/>
            <person name="Wolfe K.H."/>
        </authorList>
    </citation>
    <scope>NUCLEOTIDE SEQUENCE [LARGE SCALE GENOMIC DNA]</scope>
    <source>
        <strain evidence="9 10">CBS2947</strain>
    </source>
</reference>
<evidence type="ECO:0000256" key="5">
    <source>
        <dbReference type="ARBA" id="ARBA00022989"/>
    </source>
</evidence>
<dbReference type="Pfam" id="PF07690">
    <property type="entry name" value="MFS_1"/>
    <property type="match status" value="1"/>
</dbReference>
<feature type="transmembrane region" description="Helical" evidence="7">
    <location>
        <begin position="146"/>
        <end position="164"/>
    </location>
</feature>
<feature type="transmembrane region" description="Helical" evidence="7">
    <location>
        <begin position="417"/>
        <end position="434"/>
    </location>
</feature>
<evidence type="ECO:0000256" key="2">
    <source>
        <dbReference type="ARBA" id="ARBA00008335"/>
    </source>
</evidence>
<feature type="transmembrane region" description="Helical" evidence="7">
    <location>
        <begin position="205"/>
        <end position="228"/>
    </location>
</feature>
<dbReference type="InterPro" id="IPR020846">
    <property type="entry name" value="MFS_dom"/>
</dbReference>
<evidence type="ECO:0000313" key="10">
    <source>
        <dbReference type="Proteomes" id="UP000510647"/>
    </source>
</evidence>
<gene>
    <name evidence="9" type="ORF">HG537_0H01830</name>
</gene>